<feature type="transmembrane region" description="Helical" evidence="1">
    <location>
        <begin position="61"/>
        <end position="84"/>
    </location>
</feature>
<dbReference type="Proteomes" id="UP001169063">
    <property type="component" value="Unassembled WGS sequence"/>
</dbReference>
<evidence type="ECO:0000313" key="2">
    <source>
        <dbReference type="EMBL" id="MDO1560143.1"/>
    </source>
</evidence>
<keyword evidence="1" id="KW-0472">Membrane</keyword>
<sequence>MRALGPGSIASVLKLALDVVHILLIAIAVILAMALLAGLVVPVSNLTVTVDDDTGARVLPLTRVLIVSVLGFLVAYFGVFILIVRRLRRIVATVQVGDPFEPRNAQRLRQVGGLLAVASLGQYLLRLIGAHFLPNAVTRQDLSDLMTPGFAVLAIFVLAEVFREGARLRTEAELTI</sequence>
<dbReference type="EMBL" id="JAUKTR010000005">
    <property type="protein sequence ID" value="MDO1560143.1"/>
    <property type="molecule type" value="Genomic_DNA"/>
</dbReference>
<feature type="transmembrane region" description="Helical" evidence="1">
    <location>
        <begin position="111"/>
        <end position="133"/>
    </location>
</feature>
<gene>
    <name evidence="2" type="ORF">Q0812_11970</name>
</gene>
<organism evidence="2 3">
    <name type="scientific">Peiella sedimenti</name>
    <dbReference type="NCBI Taxonomy" id="3061083"/>
    <lineage>
        <taxon>Bacteria</taxon>
        <taxon>Pseudomonadati</taxon>
        <taxon>Pseudomonadota</taxon>
        <taxon>Alphaproteobacteria</taxon>
        <taxon>Caulobacterales</taxon>
        <taxon>Caulobacteraceae</taxon>
        <taxon>Peiella</taxon>
    </lineage>
</organism>
<name>A0ABT8SNM8_9CAUL</name>
<feature type="transmembrane region" description="Helical" evidence="1">
    <location>
        <begin position="12"/>
        <end position="41"/>
    </location>
</feature>
<accession>A0ABT8SNM8</accession>
<dbReference type="Pfam" id="PF11188">
    <property type="entry name" value="DUF2975"/>
    <property type="match status" value="1"/>
</dbReference>
<comment type="caution">
    <text evidence="2">The sequence shown here is derived from an EMBL/GenBank/DDBJ whole genome shotgun (WGS) entry which is preliminary data.</text>
</comment>
<proteinExistence type="predicted"/>
<evidence type="ECO:0000256" key="1">
    <source>
        <dbReference type="SAM" id="Phobius"/>
    </source>
</evidence>
<keyword evidence="3" id="KW-1185">Reference proteome</keyword>
<evidence type="ECO:0000313" key="3">
    <source>
        <dbReference type="Proteomes" id="UP001169063"/>
    </source>
</evidence>
<feature type="transmembrane region" description="Helical" evidence="1">
    <location>
        <begin position="145"/>
        <end position="162"/>
    </location>
</feature>
<reference evidence="2" key="1">
    <citation type="submission" date="2023-07" db="EMBL/GenBank/DDBJ databases">
        <title>Brevundimonas soil sp. nov., isolated from the soil of chemical plant.</title>
        <authorList>
            <person name="Wu N."/>
        </authorList>
    </citation>
    <scope>NUCLEOTIDE SEQUENCE</scope>
    <source>
        <strain evidence="2">XZ-24</strain>
    </source>
</reference>
<protein>
    <submittedName>
        <fullName evidence="2">DUF2975 domain-containing protein</fullName>
    </submittedName>
</protein>
<dbReference type="InterPro" id="IPR021354">
    <property type="entry name" value="DUF2975"/>
</dbReference>
<keyword evidence="1" id="KW-0812">Transmembrane</keyword>
<keyword evidence="1" id="KW-1133">Transmembrane helix</keyword>